<keyword evidence="1" id="KW-0547">Nucleotide-binding</keyword>
<organism evidence="2 3">
    <name type="scientific">Thalassotalea insulae</name>
    <dbReference type="NCBI Taxonomy" id="2056778"/>
    <lineage>
        <taxon>Bacteria</taxon>
        <taxon>Pseudomonadati</taxon>
        <taxon>Pseudomonadota</taxon>
        <taxon>Gammaproteobacteria</taxon>
        <taxon>Alteromonadales</taxon>
        <taxon>Colwelliaceae</taxon>
        <taxon>Thalassotalea</taxon>
    </lineage>
</organism>
<sequence>MSHSGYYIGLMSGTSADGVDLALVSFNEKNVELISHYYQAYNQALAQKIIELYSPSINEIDRLGQLSVELAHFFAQAIQELLAQQKMSPKDIIAIGCHGQTIRHRPAKSEYINYPFTLQIGCSQTLACLTGIRTIGDFRTKDMALGGQGAPLVPAFHRYLFNELQQDAFIVNLGGIANITYLPEDKQQSVLGFDTGPANALLDAWCLQHTGKSFDQDGNWGAQGAISQPLLTELLSDPYFALPAPKSTGREYFTLDWLSQYLSCYNLAAVDVQATLVALTAHSVANAINKLSPKAFVYLCGGGIHNKQCYKQLKQQLSCHTLNSINTLKLNNNAFEAMAFAWLAFAYDKKFYGNIPTVTGASKQTVLGIEYTS</sequence>
<comment type="function">
    <text evidence="1">Catalyzes the specific phosphorylation of 1,6-anhydro-N-acetylmuramic acid (anhMurNAc) with the simultaneous cleavage of the 1,6-anhydro ring, generating MurNAc-6-P. Is required for the utilization of anhMurNAc either imported from the medium or derived from its own cell wall murein, and thus plays a role in cell wall recycling.</text>
</comment>
<comment type="similarity">
    <text evidence="1">Belongs to the anhydro-N-acetylmuramic acid kinase family.</text>
</comment>
<dbReference type="RefSeq" id="WP_284243887.1">
    <property type="nucleotide sequence ID" value="NZ_BSST01000001.1"/>
</dbReference>
<dbReference type="Gene3D" id="3.30.420.40">
    <property type="match status" value="2"/>
</dbReference>
<proteinExistence type="inferred from homology"/>
<dbReference type="InterPro" id="IPR043129">
    <property type="entry name" value="ATPase_NBD"/>
</dbReference>
<dbReference type="NCBIfam" id="NF007139">
    <property type="entry name" value="PRK09585.1-3"/>
    <property type="match status" value="1"/>
</dbReference>
<comment type="pathway">
    <text evidence="1">Amino-sugar metabolism; 1,6-anhydro-N-acetylmuramate degradation.</text>
</comment>
<name>A0ABQ6GRF5_9GAMM</name>
<dbReference type="Proteomes" id="UP001157186">
    <property type="component" value="Unassembled WGS sequence"/>
</dbReference>
<dbReference type="PANTHER" id="PTHR30605">
    <property type="entry name" value="ANHYDRO-N-ACETYLMURAMIC ACID KINASE"/>
    <property type="match status" value="1"/>
</dbReference>
<evidence type="ECO:0000256" key="1">
    <source>
        <dbReference type="HAMAP-Rule" id="MF_01270"/>
    </source>
</evidence>
<keyword evidence="1" id="KW-0119">Carbohydrate metabolism</keyword>
<comment type="caution">
    <text evidence="2">The sequence shown here is derived from an EMBL/GenBank/DDBJ whole genome shotgun (WGS) entry which is preliminary data.</text>
</comment>
<reference evidence="2 3" key="1">
    <citation type="submission" date="2023-03" db="EMBL/GenBank/DDBJ databases">
        <title>Draft genome sequence of Thalassotalea insulae KCTC 62186T.</title>
        <authorList>
            <person name="Sawabe T."/>
        </authorList>
    </citation>
    <scope>NUCLEOTIDE SEQUENCE [LARGE SCALE GENOMIC DNA]</scope>
    <source>
        <strain evidence="2 3">KCTC 62186</strain>
    </source>
</reference>
<feature type="binding site" evidence="1">
    <location>
        <begin position="13"/>
        <end position="20"/>
    </location>
    <ligand>
        <name>ATP</name>
        <dbReference type="ChEBI" id="CHEBI:30616"/>
    </ligand>
</feature>
<evidence type="ECO:0000313" key="2">
    <source>
        <dbReference type="EMBL" id="GLX77992.1"/>
    </source>
</evidence>
<evidence type="ECO:0000313" key="3">
    <source>
        <dbReference type="Proteomes" id="UP001157186"/>
    </source>
</evidence>
<dbReference type="SUPFAM" id="SSF53067">
    <property type="entry name" value="Actin-like ATPase domain"/>
    <property type="match status" value="1"/>
</dbReference>
<accession>A0ABQ6GRF5</accession>
<dbReference type="PANTHER" id="PTHR30605:SF0">
    <property type="entry name" value="ANHYDRO-N-ACETYLMURAMIC ACID KINASE"/>
    <property type="match status" value="1"/>
</dbReference>
<dbReference type="InterPro" id="IPR005338">
    <property type="entry name" value="Anhydro_N_Ac-Mur_kinase"/>
</dbReference>
<comment type="catalytic activity">
    <reaction evidence="1">
        <text>1,6-anhydro-N-acetyl-beta-muramate + ATP + H2O = N-acetyl-D-muramate 6-phosphate + ADP + H(+)</text>
        <dbReference type="Rhea" id="RHEA:24952"/>
        <dbReference type="ChEBI" id="CHEBI:15377"/>
        <dbReference type="ChEBI" id="CHEBI:15378"/>
        <dbReference type="ChEBI" id="CHEBI:30616"/>
        <dbReference type="ChEBI" id="CHEBI:58690"/>
        <dbReference type="ChEBI" id="CHEBI:58722"/>
        <dbReference type="ChEBI" id="CHEBI:456216"/>
        <dbReference type="EC" id="2.7.1.170"/>
    </reaction>
</comment>
<keyword evidence="1" id="KW-0067">ATP-binding</keyword>
<dbReference type="EMBL" id="BSST01000001">
    <property type="protein sequence ID" value="GLX77992.1"/>
    <property type="molecule type" value="Genomic_DNA"/>
</dbReference>
<keyword evidence="3" id="KW-1185">Reference proteome</keyword>
<dbReference type="CDD" id="cd24050">
    <property type="entry name" value="ASKHA_NBD_ANMK"/>
    <property type="match status" value="1"/>
</dbReference>
<gene>
    <name evidence="1 2" type="primary">anmK</name>
    <name evidence="2" type="ORF">tinsulaeT_13320</name>
</gene>
<keyword evidence="1 2" id="KW-0418">Kinase</keyword>
<dbReference type="HAMAP" id="MF_01270">
    <property type="entry name" value="AnhMurNAc_kinase"/>
    <property type="match status" value="1"/>
</dbReference>
<dbReference type="EC" id="2.7.1.170" evidence="1"/>
<keyword evidence="1" id="KW-0808">Transferase</keyword>
<protein>
    <recommendedName>
        <fullName evidence="1">Anhydro-N-acetylmuramic acid kinase</fullName>
        <ecNumber evidence="1">2.7.1.170</ecNumber>
    </recommendedName>
    <alternativeName>
        <fullName evidence="1">AnhMurNAc kinase</fullName>
    </alternativeName>
</protein>
<comment type="pathway">
    <text evidence="1">Cell wall biogenesis; peptidoglycan recycling.</text>
</comment>
<dbReference type="GO" id="GO:0016301">
    <property type="term" value="F:kinase activity"/>
    <property type="evidence" value="ECO:0007669"/>
    <property type="project" value="UniProtKB-KW"/>
</dbReference>
<dbReference type="Pfam" id="PF03702">
    <property type="entry name" value="AnmK"/>
    <property type="match status" value="1"/>
</dbReference>